<evidence type="ECO:0000256" key="7">
    <source>
        <dbReference type="ARBA" id="ARBA00022801"/>
    </source>
</evidence>
<reference evidence="12 13" key="1">
    <citation type="submission" date="2020-05" db="EMBL/GenBank/DDBJ databases">
        <title>Genomic Encyclopedia of Type Strains, Phase IV (KMG-V): Genome sequencing to study the core and pangenomes of soil and plant-associated prokaryotes.</title>
        <authorList>
            <person name="Whitman W."/>
        </authorList>
    </citation>
    <scope>NUCLEOTIDE SEQUENCE [LARGE SCALE GENOMIC DNA]</scope>
    <source>
        <strain evidence="12 13">9A</strain>
    </source>
</reference>
<dbReference type="Gene3D" id="3.40.350.10">
    <property type="entry name" value="Creatinase/prolidase N-terminal domain"/>
    <property type="match status" value="1"/>
</dbReference>
<proteinExistence type="inferred from homology"/>
<dbReference type="SMART" id="SM01011">
    <property type="entry name" value="AMP_N"/>
    <property type="match status" value="1"/>
</dbReference>
<evidence type="ECO:0000256" key="2">
    <source>
        <dbReference type="ARBA" id="ARBA00001936"/>
    </source>
</evidence>
<dbReference type="Proteomes" id="UP000779507">
    <property type="component" value="Unassembled WGS sequence"/>
</dbReference>
<dbReference type="InterPro" id="IPR036005">
    <property type="entry name" value="Creatinase/aminopeptidase-like"/>
</dbReference>
<feature type="domain" description="Aminopeptidase P N-terminal" evidence="11">
    <location>
        <begin position="6"/>
        <end position="141"/>
    </location>
</feature>
<evidence type="ECO:0000256" key="10">
    <source>
        <dbReference type="RuleBase" id="RU000590"/>
    </source>
</evidence>
<dbReference type="PROSITE" id="PS00491">
    <property type="entry name" value="PROLINE_PEPTIDASE"/>
    <property type="match status" value="1"/>
</dbReference>
<evidence type="ECO:0000259" key="11">
    <source>
        <dbReference type="SMART" id="SM01011"/>
    </source>
</evidence>
<dbReference type="PANTHER" id="PTHR43226:SF4">
    <property type="entry name" value="XAA-PRO AMINOPEPTIDASE 3"/>
    <property type="match status" value="1"/>
</dbReference>
<dbReference type="InterPro" id="IPR001131">
    <property type="entry name" value="Peptidase_M24B_aminopep-P_CS"/>
</dbReference>
<evidence type="ECO:0000256" key="6">
    <source>
        <dbReference type="ARBA" id="ARBA00022723"/>
    </source>
</evidence>
<keyword evidence="5" id="KW-0645">Protease</keyword>
<keyword evidence="9" id="KW-0464">Manganese</keyword>
<dbReference type="Pfam" id="PF00557">
    <property type="entry name" value="Peptidase_M24"/>
    <property type="match status" value="1"/>
</dbReference>
<dbReference type="CDD" id="cd01087">
    <property type="entry name" value="Prolidase"/>
    <property type="match status" value="1"/>
</dbReference>
<dbReference type="InterPro" id="IPR052433">
    <property type="entry name" value="X-Pro_dipept-like"/>
</dbReference>
<evidence type="ECO:0000256" key="4">
    <source>
        <dbReference type="ARBA" id="ARBA00012574"/>
    </source>
</evidence>
<comment type="cofactor">
    <cofactor evidence="2">
        <name>Mn(2+)</name>
        <dbReference type="ChEBI" id="CHEBI:29035"/>
    </cofactor>
</comment>
<comment type="similarity">
    <text evidence="3 10">Belongs to the peptidase M24B family.</text>
</comment>
<evidence type="ECO:0000256" key="8">
    <source>
        <dbReference type="ARBA" id="ARBA00023049"/>
    </source>
</evidence>
<dbReference type="Gene3D" id="3.90.230.10">
    <property type="entry name" value="Creatinase/methionine aminopeptidase superfamily"/>
    <property type="match status" value="1"/>
</dbReference>
<keyword evidence="12" id="KW-0031">Aminopeptidase</keyword>
<gene>
    <name evidence="12" type="ORF">HNP98_003212</name>
</gene>
<evidence type="ECO:0000313" key="13">
    <source>
        <dbReference type="Proteomes" id="UP000779507"/>
    </source>
</evidence>
<comment type="catalytic activity">
    <reaction evidence="1">
        <text>Release of any N-terminal amino acid, including proline, that is linked to proline, even from a dipeptide or tripeptide.</text>
        <dbReference type="EC" id="3.4.11.9"/>
    </reaction>
</comment>
<evidence type="ECO:0000313" key="12">
    <source>
        <dbReference type="EMBL" id="NRT20371.1"/>
    </source>
</evidence>
<evidence type="ECO:0000256" key="3">
    <source>
        <dbReference type="ARBA" id="ARBA00008766"/>
    </source>
</evidence>
<dbReference type="GO" id="GO:0004177">
    <property type="term" value="F:aminopeptidase activity"/>
    <property type="evidence" value="ECO:0007669"/>
    <property type="project" value="UniProtKB-KW"/>
</dbReference>
<evidence type="ECO:0000256" key="5">
    <source>
        <dbReference type="ARBA" id="ARBA00022670"/>
    </source>
</evidence>
<protein>
    <recommendedName>
        <fullName evidence="4">Xaa-Pro aminopeptidase</fullName>
        <ecNumber evidence="4">3.4.11.9</ecNumber>
    </recommendedName>
</protein>
<keyword evidence="6 10" id="KW-0479">Metal-binding</keyword>
<keyword evidence="8" id="KW-0482">Metalloprotease</keyword>
<sequence length="431" mass="48938">MRYAPLAPELFVENRRRFRELLPANSLAIFQSNDVMPTNADGSMGFRQSSDLFYLTGVDQEESILVLAPNARLESHREILFLKETSDLILVWEGHKLTKEQARQNAGIPTIMWLESFKTVLPALMNEAEQVYLNSNEHIRSVVDVETRDARFIKAIQAQYPLHTYRRAAPLLHRLRAIKGPQEVEALRTACNITEKALRRVLGFVRPGVWEFEIEAEIVHEFLRNRSRGPAYGSIIGSGKNATVLHYTTNDEQCQAGDVILMDFGAEYANYAADLTRSIPVSGKFSPRQREVYESVLAVMRYAETQLRPGNEIEAYHKSVGEKMEQELTKLGLLKAEDVAAQNPDQPLYKKYFMHGTSHYLGLDVHDVGAKYRTFEPGMVYTIEPGIYIPDENLGIRLENDYLLTADGNENLMASIPLEADDIERLMQQGN</sequence>
<dbReference type="RefSeq" id="WP_173811144.1">
    <property type="nucleotide sequence ID" value="NZ_JABSNP010000016.1"/>
</dbReference>
<dbReference type="SUPFAM" id="SSF53092">
    <property type="entry name" value="Creatinase/prolidase N-terminal domain"/>
    <property type="match status" value="1"/>
</dbReference>
<dbReference type="InterPro" id="IPR007865">
    <property type="entry name" value="Aminopep_P_N"/>
</dbReference>
<dbReference type="EC" id="3.4.11.9" evidence="4"/>
<keyword evidence="13" id="KW-1185">Reference proteome</keyword>
<comment type="caution">
    <text evidence="12">The sequence shown here is derived from an EMBL/GenBank/DDBJ whole genome shotgun (WGS) entry which is preliminary data.</text>
</comment>
<dbReference type="Pfam" id="PF05195">
    <property type="entry name" value="AMP_N"/>
    <property type="match status" value="1"/>
</dbReference>
<dbReference type="InterPro" id="IPR000994">
    <property type="entry name" value="Pept_M24"/>
</dbReference>
<evidence type="ECO:0000256" key="9">
    <source>
        <dbReference type="ARBA" id="ARBA00023211"/>
    </source>
</evidence>
<keyword evidence="7 12" id="KW-0378">Hydrolase</keyword>
<dbReference type="InterPro" id="IPR029149">
    <property type="entry name" value="Creatin/AminoP/Spt16_N"/>
</dbReference>
<dbReference type="SUPFAM" id="SSF55920">
    <property type="entry name" value="Creatinase/aminopeptidase"/>
    <property type="match status" value="1"/>
</dbReference>
<accession>A0ABX2FT55</accession>
<organism evidence="12 13">
    <name type="scientific">Hymenobacter caeli</name>
    <dbReference type="NCBI Taxonomy" id="2735894"/>
    <lineage>
        <taxon>Bacteria</taxon>
        <taxon>Pseudomonadati</taxon>
        <taxon>Bacteroidota</taxon>
        <taxon>Cytophagia</taxon>
        <taxon>Cytophagales</taxon>
        <taxon>Hymenobacteraceae</taxon>
        <taxon>Hymenobacter</taxon>
    </lineage>
</organism>
<name>A0ABX2FT55_9BACT</name>
<dbReference type="EMBL" id="JABSNP010000016">
    <property type="protein sequence ID" value="NRT20371.1"/>
    <property type="molecule type" value="Genomic_DNA"/>
</dbReference>
<evidence type="ECO:0000256" key="1">
    <source>
        <dbReference type="ARBA" id="ARBA00001424"/>
    </source>
</evidence>
<dbReference type="PANTHER" id="PTHR43226">
    <property type="entry name" value="XAA-PRO AMINOPEPTIDASE 3"/>
    <property type="match status" value="1"/>
</dbReference>